<gene>
    <name evidence="1" type="ORF">L6452_08176</name>
</gene>
<accession>A0ACB9DGL0</accession>
<keyword evidence="2" id="KW-1185">Reference proteome</keyword>
<dbReference type="EMBL" id="CM042049">
    <property type="protein sequence ID" value="KAI3745769.1"/>
    <property type="molecule type" value="Genomic_DNA"/>
</dbReference>
<evidence type="ECO:0000313" key="2">
    <source>
        <dbReference type="Proteomes" id="UP001055879"/>
    </source>
</evidence>
<comment type="caution">
    <text evidence="1">The sequence shown here is derived from an EMBL/GenBank/DDBJ whole genome shotgun (WGS) entry which is preliminary data.</text>
</comment>
<reference evidence="1 2" key="2">
    <citation type="journal article" date="2022" name="Mol. Ecol. Resour.">
        <title>The genomes of chicory, endive, great burdock and yacon provide insights into Asteraceae paleo-polyploidization history and plant inulin production.</title>
        <authorList>
            <person name="Fan W."/>
            <person name="Wang S."/>
            <person name="Wang H."/>
            <person name="Wang A."/>
            <person name="Jiang F."/>
            <person name="Liu H."/>
            <person name="Zhao H."/>
            <person name="Xu D."/>
            <person name="Zhang Y."/>
        </authorList>
    </citation>
    <scope>NUCLEOTIDE SEQUENCE [LARGE SCALE GENOMIC DNA]</scope>
    <source>
        <strain evidence="2">cv. Niubang</strain>
    </source>
</reference>
<evidence type="ECO:0000313" key="1">
    <source>
        <dbReference type="EMBL" id="KAI3745769.1"/>
    </source>
</evidence>
<proteinExistence type="predicted"/>
<organism evidence="1 2">
    <name type="scientific">Arctium lappa</name>
    <name type="common">Greater burdock</name>
    <name type="synonym">Lappa major</name>
    <dbReference type="NCBI Taxonomy" id="4217"/>
    <lineage>
        <taxon>Eukaryota</taxon>
        <taxon>Viridiplantae</taxon>
        <taxon>Streptophyta</taxon>
        <taxon>Embryophyta</taxon>
        <taxon>Tracheophyta</taxon>
        <taxon>Spermatophyta</taxon>
        <taxon>Magnoliopsida</taxon>
        <taxon>eudicotyledons</taxon>
        <taxon>Gunneridae</taxon>
        <taxon>Pentapetalae</taxon>
        <taxon>asterids</taxon>
        <taxon>campanulids</taxon>
        <taxon>Asterales</taxon>
        <taxon>Asteraceae</taxon>
        <taxon>Carduoideae</taxon>
        <taxon>Cardueae</taxon>
        <taxon>Arctiinae</taxon>
        <taxon>Arctium</taxon>
    </lineage>
</organism>
<dbReference type="Proteomes" id="UP001055879">
    <property type="component" value="Linkage Group LG03"/>
</dbReference>
<protein>
    <submittedName>
        <fullName evidence="1">Uncharacterized protein</fullName>
    </submittedName>
</protein>
<reference evidence="2" key="1">
    <citation type="journal article" date="2022" name="Mol. Ecol. Resour.">
        <title>The genomes of chicory, endive, great burdock and yacon provide insights into Asteraceae palaeo-polyploidization history and plant inulin production.</title>
        <authorList>
            <person name="Fan W."/>
            <person name="Wang S."/>
            <person name="Wang H."/>
            <person name="Wang A."/>
            <person name="Jiang F."/>
            <person name="Liu H."/>
            <person name="Zhao H."/>
            <person name="Xu D."/>
            <person name="Zhang Y."/>
        </authorList>
    </citation>
    <scope>NUCLEOTIDE SEQUENCE [LARGE SCALE GENOMIC DNA]</scope>
    <source>
        <strain evidence="2">cv. Niubang</strain>
    </source>
</reference>
<sequence>MEIDHLPLRNIKLTPSKPELIDKMDIPFSEGERQMYEIYVENFSDDAAETMETYLSIMSDVVGGHENAIAVLASNLDDMNCFVVYLTRAELEKLVEIDNKRIRGIYPPYKPV</sequence>
<name>A0ACB9DGL0_ARCLA</name>